<dbReference type="GO" id="GO:0005436">
    <property type="term" value="F:sodium:phosphate symporter activity"/>
    <property type="evidence" value="ECO:0007669"/>
    <property type="project" value="InterPro"/>
</dbReference>
<dbReference type="AlphaFoldDB" id="A0A1Y5RC70"/>
<dbReference type="PANTHER" id="PTHR10010:SF46">
    <property type="entry name" value="SODIUM-DEPENDENT PHOSPHATE TRANSPORT PROTEIN 2B"/>
    <property type="match status" value="1"/>
</dbReference>
<feature type="transmembrane region" description="Helical" evidence="6">
    <location>
        <begin position="108"/>
        <end position="128"/>
    </location>
</feature>
<comment type="subcellular location">
    <subcellularLocation>
        <location evidence="1">Cell membrane</location>
        <topology evidence="1">Multi-pass membrane protein</topology>
    </subcellularLocation>
</comment>
<reference evidence="7 8" key="1">
    <citation type="submission" date="2017-03" db="EMBL/GenBank/DDBJ databases">
        <authorList>
            <person name="Afonso C.L."/>
            <person name="Miller P.J."/>
            <person name="Scott M.A."/>
            <person name="Spackman E."/>
            <person name="Goraichik I."/>
            <person name="Dimitrov K.M."/>
            <person name="Suarez D.L."/>
            <person name="Swayne D.E."/>
        </authorList>
    </citation>
    <scope>NUCLEOTIDE SEQUENCE [LARGE SCALE GENOMIC DNA]</scope>
    <source>
        <strain evidence="7 8">CECT 7639</strain>
    </source>
</reference>
<protein>
    <submittedName>
        <fullName evidence="7">Na+/Pi-cotransporter</fullName>
    </submittedName>
</protein>
<keyword evidence="3 6" id="KW-0812">Transmembrane</keyword>
<proteinExistence type="predicted"/>
<dbReference type="NCBIfam" id="NF037997">
    <property type="entry name" value="Na_Pi_symport"/>
    <property type="match status" value="1"/>
</dbReference>
<evidence type="ECO:0000313" key="8">
    <source>
        <dbReference type="Proteomes" id="UP000193077"/>
    </source>
</evidence>
<keyword evidence="5 6" id="KW-0472">Membrane</keyword>
<evidence type="ECO:0000256" key="3">
    <source>
        <dbReference type="ARBA" id="ARBA00022692"/>
    </source>
</evidence>
<keyword evidence="8" id="KW-1185">Reference proteome</keyword>
<evidence type="ECO:0000256" key="2">
    <source>
        <dbReference type="ARBA" id="ARBA00022475"/>
    </source>
</evidence>
<feature type="transmembrane region" description="Helical" evidence="6">
    <location>
        <begin position="176"/>
        <end position="202"/>
    </location>
</feature>
<evidence type="ECO:0000256" key="6">
    <source>
        <dbReference type="SAM" id="Phobius"/>
    </source>
</evidence>
<organism evidence="7 8">
    <name type="scientific">Falsiruegeria litorea R37</name>
    <dbReference type="NCBI Taxonomy" id="1200284"/>
    <lineage>
        <taxon>Bacteria</taxon>
        <taxon>Pseudomonadati</taxon>
        <taxon>Pseudomonadota</taxon>
        <taxon>Alphaproteobacteria</taxon>
        <taxon>Rhodobacterales</taxon>
        <taxon>Roseobacteraceae</taxon>
        <taxon>Falsiruegeria</taxon>
    </lineage>
</organism>
<evidence type="ECO:0000256" key="1">
    <source>
        <dbReference type="ARBA" id="ARBA00004651"/>
    </source>
</evidence>
<dbReference type="GO" id="GO:0005886">
    <property type="term" value="C:plasma membrane"/>
    <property type="evidence" value="ECO:0007669"/>
    <property type="project" value="UniProtKB-SubCell"/>
</dbReference>
<evidence type="ECO:0000313" key="7">
    <source>
        <dbReference type="EMBL" id="SLN12839.1"/>
    </source>
</evidence>
<dbReference type="PANTHER" id="PTHR10010">
    <property type="entry name" value="SOLUTE CARRIER FAMILY 34 SODIUM PHOSPHATE , MEMBER 2-RELATED"/>
    <property type="match status" value="1"/>
</dbReference>
<feature type="transmembrane region" description="Helical" evidence="6">
    <location>
        <begin position="135"/>
        <end position="156"/>
    </location>
</feature>
<dbReference type="RefSeq" id="WP_085793904.1">
    <property type="nucleotide sequence ID" value="NZ_FWFO01000001.1"/>
</dbReference>
<name>A0A1Y5RC70_9RHOB</name>
<sequence length="530" mass="56255">MSGNLYFLVGGIGMFLVGMEIMTAALKSAAGSNLREVLTRFTTTPFRGVCTGALMTAIVQSSSATTVMIVGFVGAGLLSMAQALGVIYGANIGTTATGWLVSLLGLKLQLGTIAMAVLFPAALVDLLGRGALARVGRVASGLCLVLIGIDLMQTGMGDLTEHLTPDMLPGASLGGLLALAGIGAVVTILMQSSSAAMALALVMLSAQAITLVQAATIVIGMNIGTTFTALLAALGGSTSMRQTALANLIFNIVTSAVAFPLLLLVKGGLEELAIRTDEMTALLVFHTGFNLVGAGLFLPITPRFAAFIAQVLPERHPERLFELDRGLLSDGRSALLAARSAMALIAERQFRALGAAMAPEQDYRPLAALQSCRDGLAELQEFLSDVRLAEDNAEDELAYAAMLHQLDHLSRLLERSAQTERIADLLGDPILRRPALAAGALLRRSADNLGTSRNVLRVERLGHLVEQRRKRHRRAMMLSEHAGLYSLDQVFAHTDALRWLQRALHHVERVSHHHMVAIEELPAPEVSDAG</sequence>
<gene>
    <name evidence="7" type="ORF">TRL7639_00145</name>
</gene>
<keyword evidence="4 6" id="KW-1133">Transmembrane helix</keyword>
<feature type="transmembrane region" description="Helical" evidence="6">
    <location>
        <begin position="64"/>
        <end position="88"/>
    </location>
</feature>
<feature type="transmembrane region" description="Helical" evidence="6">
    <location>
        <begin position="6"/>
        <end position="26"/>
    </location>
</feature>
<feature type="transmembrane region" description="Helical" evidence="6">
    <location>
        <begin position="248"/>
        <end position="269"/>
    </location>
</feature>
<dbReference type="EMBL" id="FWFO01000001">
    <property type="protein sequence ID" value="SLN12839.1"/>
    <property type="molecule type" value="Genomic_DNA"/>
</dbReference>
<evidence type="ECO:0000256" key="5">
    <source>
        <dbReference type="ARBA" id="ARBA00023136"/>
    </source>
</evidence>
<accession>A0A1Y5RC70</accession>
<evidence type="ECO:0000256" key="4">
    <source>
        <dbReference type="ARBA" id="ARBA00022989"/>
    </source>
</evidence>
<dbReference type="Proteomes" id="UP000193077">
    <property type="component" value="Unassembled WGS sequence"/>
</dbReference>
<dbReference type="InterPro" id="IPR003841">
    <property type="entry name" value="Na/Pi_transpt"/>
</dbReference>
<dbReference type="Pfam" id="PF02690">
    <property type="entry name" value="Na_Pi_cotrans"/>
    <property type="match status" value="2"/>
</dbReference>
<feature type="transmembrane region" description="Helical" evidence="6">
    <location>
        <begin position="281"/>
        <end position="300"/>
    </location>
</feature>
<feature type="transmembrane region" description="Helical" evidence="6">
    <location>
        <begin position="214"/>
        <end position="236"/>
    </location>
</feature>
<dbReference type="OrthoDB" id="9763003at2"/>
<keyword evidence="2" id="KW-1003">Cell membrane</keyword>
<dbReference type="GO" id="GO:0044341">
    <property type="term" value="P:sodium-dependent phosphate transport"/>
    <property type="evidence" value="ECO:0007669"/>
    <property type="project" value="InterPro"/>
</dbReference>